<dbReference type="EMBL" id="JAAGVY010000005">
    <property type="protein sequence ID" value="NEN22758.1"/>
    <property type="molecule type" value="Genomic_DNA"/>
</dbReference>
<feature type="transmembrane region" description="Helical" evidence="1">
    <location>
        <begin position="194"/>
        <end position="211"/>
    </location>
</feature>
<evidence type="ECO:0008006" key="4">
    <source>
        <dbReference type="Google" id="ProtNLM"/>
    </source>
</evidence>
<keyword evidence="1" id="KW-0812">Transmembrane</keyword>
<feature type="transmembrane region" description="Helical" evidence="1">
    <location>
        <begin position="223"/>
        <end position="246"/>
    </location>
</feature>
<feature type="transmembrane region" description="Helical" evidence="1">
    <location>
        <begin position="138"/>
        <end position="158"/>
    </location>
</feature>
<keyword evidence="1" id="KW-0472">Membrane</keyword>
<feature type="transmembrane region" description="Helical" evidence="1">
    <location>
        <begin position="258"/>
        <end position="279"/>
    </location>
</feature>
<protein>
    <recommendedName>
        <fullName evidence="4">Glycosyltransferase RgtA/B/C/D-like domain-containing protein</fullName>
    </recommendedName>
</protein>
<keyword evidence="3" id="KW-1185">Reference proteome</keyword>
<dbReference type="RefSeq" id="WP_163283484.1">
    <property type="nucleotide sequence ID" value="NZ_JAAGVY010000005.1"/>
</dbReference>
<feature type="transmembrane region" description="Helical" evidence="1">
    <location>
        <begin position="343"/>
        <end position="364"/>
    </location>
</feature>
<gene>
    <name evidence="2" type="ORF">G3O08_04490</name>
</gene>
<name>A0A7K3WMK5_9FLAO</name>
<feature type="transmembrane region" description="Helical" evidence="1">
    <location>
        <begin position="6"/>
        <end position="23"/>
    </location>
</feature>
<dbReference type="Proteomes" id="UP000486602">
    <property type="component" value="Unassembled WGS sequence"/>
</dbReference>
<evidence type="ECO:0000313" key="2">
    <source>
        <dbReference type="EMBL" id="NEN22758.1"/>
    </source>
</evidence>
<keyword evidence="1" id="KW-1133">Transmembrane helix</keyword>
<proteinExistence type="predicted"/>
<feature type="transmembrane region" description="Helical" evidence="1">
    <location>
        <begin position="370"/>
        <end position="390"/>
    </location>
</feature>
<feature type="transmembrane region" description="Helical" evidence="1">
    <location>
        <begin position="402"/>
        <end position="420"/>
    </location>
</feature>
<sequence length="439" mass="50846">MYLFLFLAYIFIFSGLIYYWKFFDIKGVRKKYLIAVFVLKIIAGFGLAQLYTDHYTNRRTGDAFRFYDDAAIMYSSIDESPMVFFRLISGIGMKTDSVAQSYYMRMTHLERDYYNGFLNDNATIIRVNAIVMLFSLGYYHIHTVFWCFFAMIGLTAIFKLCVNHFPRKKWAMFFAVYLLPTVLFWSSGVLKEPMFLLGLGIFLLGFFRFIYSEHSRSDYFKIIFGFLILLVAKGYVIQCLAPALVGLLLAKAFSGRRFWLWFSLPHLLIIPLLFIGPYISDGLKISELMHLKQTAFYNVAYQSNSGSIIALRPINGPADIILNAPAAMVNTYLRPWPWQWEKLLYIPAALENLLLLFVLGIMIWNFRRPYGLSIPILAFCGSFVLVLGVLSGEVVPVLGALVRYKLPSLIFLFVLIFALTDHVKLQRRFPIIRRMVRRL</sequence>
<organism evidence="2 3">
    <name type="scientific">Cryomorpha ignava</name>
    <dbReference type="NCBI Taxonomy" id="101383"/>
    <lineage>
        <taxon>Bacteria</taxon>
        <taxon>Pseudomonadati</taxon>
        <taxon>Bacteroidota</taxon>
        <taxon>Flavobacteriia</taxon>
        <taxon>Flavobacteriales</taxon>
        <taxon>Cryomorphaceae</taxon>
        <taxon>Cryomorpha</taxon>
    </lineage>
</organism>
<evidence type="ECO:0000313" key="3">
    <source>
        <dbReference type="Proteomes" id="UP000486602"/>
    </source>
</evidence>
<feature type="transmembrane region" description="Helical" evidence="1">
    <location>
        <begin position="32"/>
        <end position="51"/>
    </location>
</feature>
<reference evidence="2 3" key="1">
    <citation type="submission" date="2020-02" db="EMBL/GenBank/DDBJ databases">
        <title>Out from the shadows clarifying the taxonomy of the family Cryomorphaceae and related taxa by utilizing the GTDB taxonomic framework.</title>
        <authorList>
            <person name="Bowman J.P."/>
        </authorList>
    </citation>
    <scope>NUCLEOTIDE SEQUENCE [LARGE SCALE GENOMIC DNA]</scope>
    <source>
        <strain evidence="2 3">QSSC 1-22</strain>
    </source>
</reference>
<feature type="transmembrane region" description="Helical" evidence="1">
    <location>
        <begin position="170"/>
        <end position="188"/>
    </location>
</feature>
<comment type="caution">
    <text evidence="2">The sequence shown here is derived from an EMBL/GenBank/DDBJ whole genome shotgun (WGS) entry which is preliminary data.</text>
</comment>
<dbReference type="AlphaFoldDB" id="A0A7K3WMK5"/>
<accession>A0A7K3WMK5</accession>
<evidence type="ECO:0000256" key="1">
    <source>
        <dbReference type="SAM" id="Phobius"/>
    </source>
</evidence>